<dbReference type="OrthoDB" id="521512at2759"/>
<keyword evidence="7" id="KW-0999">Mitochondrion inner membrane</keyword>
<proteinExistence type="inferred from homology"/>
<evidence type="ECO:0000256" key="11">
    <source>
        <dbReference type="ARBA" id="ARBA00023136"/>
    </source>
</evidence>
<keyword evidence="10" id="KW-0496">Mitochondrion</keyword>
<dbReference type="GO" id="GO:0005743">
    <property type="term" value="C:mitochondrial inner membrane"/>
    <property type="evidence" value="ECO:0007669"/>
    <property type="project" value="UniProtKB-SubCell"/>
</dbReference>
<keyword evidence="5" id="KW-0679">Respiratory chain</keyword>
<dbReference type="eggNOG" id="ENOG502SE52">
    <property type="taxonomic scope" value="Eukaryota"/>
</dbReference>
<comment type="subcellular location">
    <subcellularLocation>
        <location evidence="2">Mitochondrion inner membrane</location>
        <topology evidence="2">Single-pass membrane protein</topology>
        <orientation evidence="2">Matrix side</orientation>
    </subcellularLocation>
</comment>
<dbReference type="InterPro" id="IPR012576">
    <property type="entry name" value="NDUFB3"/>
</dbReference>
<evidence type="ECO:0000256" key="2">
    <source>
        <dbReference type="ARBA" id="ARBA00004298"/>
    </source>
</evidence>
<keyword evidence="13" id="KW-1185">Reference proteome</keyword>
<keyword evidence="4" id="KW-0813">Transport</keyword>
<gene>
    <name evidence="12" type="ORF">Esi_0214_0005</name>
</gene>
<dbReference type="Proteomes" id="UP000002630">
    <property type="component" value="Linkage Group LG06"/>
</dbReference>
<dbReference type="EMBL" id="FN649731">
    <property type="protein sequence ID" value="CBJ30745.1"/>
    <property type="molecule type" value="Genomic_DNA"/>
</dbReference>
<keyword evidence="9" id="KW-1133">Transmembrane helix</keyword>
<evidence type="ECO:0000313" key="13">
    <source>
        <dbReference type="Proteomes" id="UP000002630"/>
    </source>
</evidence>
<evidence type="ECO:0000256" key="6">
    <source>
        <dbReference type="ARBA" id="ARBA00022692"/>
    </source>
</evidence>
<evidence type="ECO:0000256" key="8">
    <source>
        <dbReference type="ARBA" id="ARBA00022982"/>
    </source>
</evidence>
<dbReference type="EMBL" id="FN648392">
    <property type="protein sequence ID" value="CBJ30745.1"/>
    <property type="molecule type" value="Genomic_DNA"/>
</dbReference>
<keyword evidence="11" id="KW-0472">Membrane</keyword>
<sequence>MVFGGQDAWRKHPMLTGCYKRPFPGLGIALGLFAGYCVLDGTIKFATAPTKDLYAPGTFKFEAQGEDDE</sequence>
<keyword evidence="6" id="KW-0812">Transmembrane</keyword>
<name>D7FRF4_ECTSI</name>
<evidence type="ECO:0000256" key="1">
    <source>
        <dbReference type="ARBA" id="ARBA00003195"/>
    </source>
</evidence>
<organism evidence="12 13">
    <name type="scientific">Ectocarpus siliculosus</name>
    <name type="common">Brown alga</name>
    <name type="synonym">Conferva siliculosa</name>
    <dbReference type="NCBI Taxonomy" id="2880"/>
    <lineage>
        <taxon>Eukaryota</taxon>
        <taxon>Sar</taxon>
        <taxon>Stramenopiles</taxon>
        <taxon>Ochrophyta</taxon>
        <taxon>PX clade</taxon>
        <taxon>Phaeophyceae</taxon>
        <taxon>Ectocarpales</taxon>
        <taxon>Ectocarpaceae</taxon>
        <taxon>Ectocarpus</taxon>
    </lineage>
</organism>
<evidence type="ECO:0000256" key="7">
    <source>
        <dbReference type="ARBA" id="ARBA00022792"/>
    </source>
</evidence>
<evidence type="ECO:0000256" key="9">
    <source>
        <dbReference type="ARBA" id="ARBA00022989"/>
    </source>
</evidence>
<protein>
    <submittedName>
        <fullName evidence="12">Uncharacterized protein</fullName>
    </submittedName>
</protein>
<evidence type="ECO:0000313" key="12">
    <source>
        <dbReference type="EMBL" id="CBJ30745.1"/>
    </source>
</evidence>
<comment type="similarity">
    <text evidence="3">Belongs to the complex I NDUFB3 subunit family.</text>
</comment>
<evidence type="ECO:0000256" key="5">
    <source>
        <dbReference type="ARBA" id="ARBA00022660"/>
    </source>
</evidence>
<dbReference type="Pfam" id="PF08122">
    <property type="entry name" value="NDUF_B12"/>
    <property type="match status" value="1"/>
</dbReference>
<dbReference type="GO" id="GO:0022900">
    <property type="term" value="P:electron transport chain"/>
    <property type="evidence" value="ECO:0007669"/>
    <property type="project" value="InterPro"/>
</dbReference>
<comment type="function">
    <text evidence="1">Accessory subunit of the mitochondrial membrane respiratory chain NADH dehydrogenase (Complex I), that is believed not to be involved in catalysis. Complex I functions in the transfer of electrons from NADH to the respiratory chain. The immediate electron acceptor for the enzyme is believed to be ubiquinone.</text>
</comment>
<keyword evidence="8" id="KW-0249">Electron transport</keyword>
<dbReference type="AlphaFoldDB" id="D7FRF4"/>
<accession>D7FRF4</accession>
<evidence type="ECO:0000256" key="3">
    <source>
        <dbReference type="ARBA" id="ARBA00005667"/>
    </source>
</evidence>
<reference evidence="12 13" key="1">
    <citation type="journal article" date="2010" name="Nature">
        <title>The Ectocarpus genome and the independent evolution of multicellularity in brown algae.</title>
        <authorList>
            <person name="Cock J.M."/>
            <person name="Sterck L."/>
            <person name="Rouze P."/>
            <person name="Scornet D."/>
            <person name="Allen A.E."/>
            <person name="Amoutzias G."/>
            <person name="Anthouard V."/>
            <person name="Artiguenave F."/>
            <person name="Aury J.M."/>
            <person name="Badger J.H."/>
            <person name="Beszteri B."/>
            <person name="Billiau K."/>
            <person name="Bonnet E."/>
            <person name="Bothwell J.H."/>
            <person name="Bowler C."/>
            <person name="Boyen C."/>
            <person name="Brownlee C."/>
            <person name="Carrano C.J."/>
            <person name="Charrier B."/>
            <person name="Cho G.Y."/>
            <person name="Coelho S.M."/>
            <person name="Collen J."/>
            <person name="Corre E."/>
            <person name="Da Silva C."/>
            <person name="Delage L."/>
            <person name="Delaroque N."/>
            <person name="Dittami S.M."/>
            <person name="Doulbeau S."/>
            <person name="Elias M."/>
            <person name="Farnham G."/>
            <person name="Gachon C.M."/>
            <person name="Gschloessl B."/>
            <person name="Heesch S."/>
            <person name="Jabbari K."/>
            <person name="Jubin C."/>
            <person name="Kawai H."/>
            <person name="Kimura K."/>
            <person name="Kloareg B."/>
            <person name="Kupper F.C."/>
            <person name="Lang D."/>
            <person name="Le Bail A."/>
            <person name="Leblanc C."/>
            <person name="Lerouge P."/>
            <person name="Lohr M."/>
            <person name="Lopez P.J."/>
            <person name="Martens C."/>
            <person name="Maumus F."/>
            <person name="Michel G."/>
            <person name="Miranda-Saavedra D."/>
            <person name="Morales J."/>
            <person name="Moreau H."/>
            <person name="Motomura T."/>
            <person name="Nagasato C."/>
            <person name="Napoli C.A."/>
            <person name="Nelson D.R."/>
            <person name="Nyvall-Collen P."/>
            <person name="Peters A.F."/>
            <person name="Pommier C."/>
            <person name="Potin P."/>
            <person name="Poulain J."/>
            <person name="Quesneville H."/>
            <person name="Read B."/>
            <person name="Rensing S.A."/>
            <person name="Ritter A."/>
            <person name="Rousvoal S."/>
            <person name="Samanta M."/>
            <person name="Samson G."/>
            <person name="Schroeder D.C."/>
            <person name="Segurens B."/>
            <person name="Strittmatter M."/>
            <person name="Tonon T."/>
            <person name="Tregear J.W."/>
            <person name="Valentin K."/>
            <person name="von Dassow P."/>
            <person name="Yamagishi T."/>
            <person name="Van de Peer Y."/>
            <person name="Wincker P."/>
        </authorList>
    </citation>
    <scope>NUCLEOTIDE SEQUENCE [LARGE SCALE GENOMIC DNA]</scope>
    <source>
        <strain evidence="13">Ec32 / CCAP1310/4</strain>
    </source>
</reference>
<evidence type="ECO:0000256" key="4">
    <source>
        <dbReference type="ARBA" id="ARBA00022448"/>
    </source>
</evidence>
<dbReference type="InParanoid" id="D7FRF4"/>
<evidence type="ECO:0000256" key="10">
    <source>
        <dbReference type="ARBA" id="ARBA00023128"/>
    </source>
</evidence>